<dbReference type="GO" id="GO:0006098">
    <property type="term" value="P:pentose-phosphate shunt"/>
    <property type="evidence" value="ECO:0007669"/>
    <property type="project" value="TreeGrafter"/>
</dbReference>
<dbReference type="SUPFAM" id="SSF52922">
    <property type="entry name" value="TK C-terminal domain-like"/>
    <property type="match status" value="1"/>
</dbReference>
<reference evidence="4" key="1">
    <citation type="submission" date="2023-08" db="EMBL/GenBank/DDBJ databases">
        <authorList>
            <person name="Audoor S."/>
            <person name="Bilcke G."/>
        </authorList>
    </citation>
    <scope>NUCLEOTIDE SEQUENCE</scope>
</reference>
<dbReference type="InterPro" id="IPR033247">
    <property type="entry name" value="Transketolase_fam"/>
</dbReference>
<dbReference type="GO" id="GO:0005829">
    <property type="term" value="C:cytosol"/>
    <property type="evidence" value="ECO:0007669"/>
    <property type="project" value="TreeGrafter"/>
</dbReference>
<sequence length="223" mass="24832">MSTVVEPSSHRYMYMLHVYHTKCTNTKCAITLTLILIATGSEVGPTIEAAQKLTSSGIATRVVSMPCQEIFLKQSEEYQKSVLPGDIPTLSIEASCASGWHRFSHAQISMIGYGCSAPGADLFEYFGFGAGNIETKGKELYGTRAEHRVEKMVLPQSHVKKSSKYCARFLRKAGEKSGFGGNNLAQSHISVILRVRLPETLPYSHKTYHKDKSHFYYRISLFP</sequence>
<dbReference type="InterPro" id="IPR009014">
    <property type="entry name" value="Transketo_C/PFOR_II"/>
</dbReference>
<evidence type="ECO:0000259" key="3">
    <source>
        <dbReference type="Pfam" id="PF22613"/>
    </source>
</evidence>
<dbReference type="AlphaFoldDB" id="A0AAD2FLZ1"/>
<dbReference type="Proteomes" id="UP001295423">
    <property type="component" value="Unassembled WGS sequence"/>
</dbReference>
<dbReference type="Pfam" id="PF22613">
    <property type="entry name" value="Transketolase_C_1"/>
    <property type="match status" value="1"/>
</dbReference>
<dbReference type="PANTHER" id="PTHR43522">
    <property type="entry name" value="TRANSKETOLASE"/>
    <property type="match status" value="1"/>
</dbReference>
<name>A0AAD2FLZ1_9STRA</name>
<evidence type="ECO:0000256" key="1">
    <source>
        <dbReference type="ARBA" id="ARBA00022723"/>
    </source>
</evidence>
<organism evidence="4 5">
    <name type="scientific">Cylindrotheca closterium</name>
    <dbReference type="NCBI Taxonomy" id="2856"/>
    <lineage>
        <taxon>Eukaryota</taxon>
        <taxon>Sar</taxon>
        <taxon>Stramenopiles</taxon>
        <taxon>Ochrophyta</taxon>
        <taxon>Bacillariophyta</taxon>
        <taxon>Bacillariophyceae</taxon>
        <taxon>Bacillariophycidae</taxon>
        <taxon>Bacillariales</taxon>
        <taxon>Bacillariaceae</taxon>
        <taxon>Cylindrotheca</taxon>
    </lineage>
</organism>
<dbReference type="EMBL" id="CAKOGP040001136">
    <property type="protein sequence ID" value="CAJ1943786.1"/>
    <property type="molecule type" value="Genomic_DNA"/>
</dbReference>
<comment type="caution">
    <text evidence="4">The sequence shown here is derived from an EMBL/GenBank/DDBJ whole genome shotgun (WGS) entry which is preliminary data.</text>
</comment>
<protein>
    <recommendedName>
        <fullName evidence="3">Transketolase-like C-terminal domain-containing protein</fullName>
    </recommendedName>
</protein>
<proteinExistence type="predicted"/>
<dbReference type="PANTHER" id="PTHR43522:SF2">
    <property type="entry name" value="TRANSKETOLASE 1-RELATED"/>
    <property type="match status" value="1"/>
</dbReference>
<keyword evidence="5" id="KW-1185">Reference proteome</keyword>
<dbReference type="GO" id="GO:0046872">
    <property type="term" value="F:metal ion binding"/>
    <property type="evidence" value="ECO:0007669"/>
    <property type="project" value="UniProtKB-KW"/>
</dbReference>
<gene>
    <name evidence="4" type="ORF">CYCCA115_LOCUS8603</name>
</gene>
<keyword evidence="2" id="KW-0460">Magnesium</keyword>
<keyword evidence="1" id="KW-0479">Metal-binding</keyword>
<dbReference type="InterPro" id="IPR055152">
    <property type="entry name" value="Transketolase-like_C_2"/>
</dbReference>
<evidence type="ECO:0000256" key="2">
    <source>
        <dbReference type="ARBA" id="ARBA00022842"/>
    </source>
</evidence>
<accession>A0AAD2FLZ1</accession>
<evidence type="ECO:0000313" key="4">
    <source>
        <dbReference type="EMBL" id="CAJ1943786.1"/>
    </source>
</evidence>
<dbReference type="Gene3D" id="3.40.50.920">
    <property type="match status" value="1"/>
</dbReference>
<dbReference type="GO" id="GO:0004802">
    <property type="term" value="F:transketolase activity"/>
    <property type="evidence" value="ECO:0007669"/>
    <property type="project" value="TreeGrafter"/>
</dbReference>
<feature type="domain" description="Transketolase-like C-terminal" evidence="3">
    <location>
        <begin position="31"/>
        <end position="128"/>
    </location>
</feature>
<evidence type="ECO:0000313" key="5">
    <source>
        <dbReference type="Proteomes" id="UP001295423"/>
    </source>
</evidence>